<dbReference type="EMBL" id="NHSJ01000129">
    <property type="protein sequence ID" value="PPQ26989.1"/>
    <property type="molecule type" value="Genomic_DNA"/>
</dbReference>
<dbReference type="Gene3D" id="3.40.50.720">
    <property type="entry name" value="NAD(P)-binding Rossmann-like Domain"/>
    <property type="match status" value="1"/>
</dbReference>
<protein>
    <submittedName>
        <fullName evidence="1">Uncharacterized protein</fullName>
    </submittedName>
</protein>
<gene>
    <name evidence="1" type="ORF">CCR94_21465</name>
</gene>
<dbReference type="InterPro" id="IPR036291">
    <property type="entry name" value="NAD(P)-bd_dom_sf"/>
</dbReference>
<dbReference type="OrthoDB" id="8840764at2"/>
<dbReference type="RefSeq" id="WP_104510166.1">
    <property type="nucleotide sequence ID" value="NZ_JACIGC010000012.1"/>
</dbReference>
<reference evidence="1 2" key="1">
    <citation type="journal article" date="2018" name="Arch. Microbiol.">
        <title>New insights into the metabolic potential of the phototrophic purple bacterium Rhodopila globiformis DSM 161(T) from its draft genome sequence and evidence for a vanadium-dependent nitrogenase.</title>
        <authorList>
            <person name="Imhoff J.F."/>
            <person name="Rahn T."/>
            <person name="Kunzel S."/>
            <person name="Neulinger S.C."/>
        </authorList>
    </citation>
    <scope>NUCLEOTIDE SEQUENCE [LARGE SCALE GENOMIC DNA]</scope>
    <source>
        <strain evidence="1 2">DSM 16996</strain>
    </source>
</reference>
<dbReference type="Proteomes" id="UP000239089">
    <property type="component" value="Unassembled WGS sequence"/>
</dbReference>
<dbReference type="SUPFAM" id="SSF51735">
    <property type="entry name" value="NAD(P)-binding Rossmann-fold domains"/>
    <property type="match status" value="1"/>
</dbReference>
<proteinExistence type="predicted"/>
<evidence type="ECO:0000313" key="1">
    <source>
        <dbReference type="EMBL" id="PPQ26989.1"/>
    </source>
</evidence>
<dbReference type="AlphaFoldDB" id="A0A2S6MXB5"/>
<name>A0A2S6MXB5_9HYPH</name>
<evidence type="ECO:0000313" key="2">
    <source>
        <dbReference type="Proteomes" id="UP000239089"/>
    </source>
</evidence>
<comment type="caution">
    <text evidence="1">The sequence shown here is derived from an EMBL/GenBank/DDBJ whole genome shotgun (WGS) entry which is preliminary data.</text>
</comment>
<organism evidence="1 2">
    <name type="scientific">Rhodoblastus sphagnicola</name>
    <dbReference type="NCBI Taxonomy" id="333368"/>
    <lineage>
        <taxon>Bacteria</taxon>
        <taxon>Pseudomonadati</taxon>
        <taxon>Pseudomonadota</taxon>
        <taxon>Alphaproteobacteria</taxon>
        <taxon>Hyphomicrobiales</taxon>
        <taxon>Rhodoblastaceae</taxon>
        <taxon>Rhodoblastus</taxon>
    </lineage>
</organism>
<sequence length="254" mass="28332">MILVSALSVADETRPNDSGSERRRARGLPLWFPAVAAPKRWRPSWIARRFWRDLEIVLCWIFLDAQERAAHPLSSRIRAPMRSKPAPTKAADRATIAPDDSPLLIPDAMPSKPRREVLLAGRAKFTDGLLRCLLSEDVNVHAIAVDLDEARDLITMGATPHLLEDIPDQAAHFDVVISTDLMQFISADVLARLPEHAVILDVAPPPGSVDYESAKALRRKAIWARPAVSEGRAVFCPEAWAKVRRVLEMRRHGD</sequence>
<accession>A0A2S6MXB5</accession>
<keyword evidence="2" id="KW-1185">Reference proteome</keyword>